<dbReference type="InterPro" id="IPR025558">
    <property type="entry name" value="DUF4283"/>
</dbReference>
<gene>
    <name evidence="4" type="ORF">VFH_IV030240</name>
</gene>
<feature type="compositionally biased region" description="Basic residues" evidence="1">
    <location>
        <begin position="293"/>
        <end position="304"/>
    </location>
</feature>
<dbReference type="PANTHER" id="PTHR31286">
    <property type="entry name" value="GLYCINE-RICH CELL WALL STRUCTURAL PROTEIN 1.8-LIKE"/>
    <property type="match status" value="1"/>
</dbReference>
<evidence type="ECO:0000256" key="1">
    <source>
        <dbReference type="SAM" id="MobiDB-lite"/>
    </source>
</evidence>
<reference evidence="4 5" key="1">
    <citation type="submission" date="2023-01" db="EMBL/GenBank/DDBJ databases">
        <authorList>
            <person name="Kreplak J."/>
        </authorList>
    </citation>
    <scope>NUCLEOTIDE SEQUENCE [LARGE SCALE GENOMIC DNA]</scope>
</reference>
<protein>
    <recommendedName>
        <fullName evidence="6">DUF4283 domain-containing protein</fullName>
    </recommendedName>
</protein>
<evidence type="ECO:0000259" key="2">
    <source>
        <dbReference type="Pfam" id="PF14111"/>
    </source>
</evidence>
<dbReference type="InterPro" id="IPR040256">
    <property type="entry name" value="At4g02000-like"/>
</dbReference>
<sequence>MINAWKLKNPVETNELSKNLFLFRFAMKRDLENVINNRLWSFDRNLLVLDRVSGEEQPLNLNMHFGVFWVMVYELPLMLRSEAMAKKIGGILGNFEEMDQKEAHCNGQFLRIKVKRDLKQPLKWGTIVRLKDKNLRVFLKYERLTNFCFAYRRIGHQLKDCKALRELDEESYEELDEQEISFGLWLRASPLPRVTEEPKKKDSSSGTCSKNLFNISSSHSRCETKSKGKEGDEVEVEQPSTTGNTNQIKTMPKPVEENNLGNLLAIEFVAESLGAVDISNKGKEGEGNSKGTVSKRRKGSRKKAEKKEVPNKNALMNIERGRDNL</sequence>
<feature type="domain" description="DUF4283" evidence="2">
    <location>
        <begin position="1"/>
        <end position="58"/>
    </location>
</feature>
<dbReference type="Pfam" id="PF14111">
    <property type="entry name" value="DUF4283"/>
    <property type="match status" value="1"/>
</dbReference>
<dbReference type="Proteomes" id="UP001157006">
    <property type="component" value="Chromosome 4"/>
</dbReference>
<dbReference type="EMBL" id="OX451739">
    <property type="protein sequence ID" value="CAI8607266.1"/>
    <property type="molecule type" value="Genomic_DNA"/>
</dbReference>
<keyword evidence="5" id="KW-1185">Reference proteome</keyword>
<feature type="domain" description="Zinc knuckle CX2CX4HX4C" evidence="3">
    <location>
        <begin position="117"/>
        <end position="162"/>
    </location>
</feature>
<dbReference type="Pfam" id="PF14392">
    <property type="entry name" value="zf-CCHC_4"/>
    <property type="match status" value="1"/>
</dbReference>
<dbReference type="InterPro" id="IPR025836">
    <property type="entry name" value="Zn_knuckle_CX2CX4HX4C"/>
</dbReference>
<accession>A0AAV1ABI6</accession>
<evidence type="ECO:0008006" key="6">
    <source>
        <dbReference type="Google" id="ProtNLM"/>
    </source>
</evidence>
<dbReference type="AlphaFoldDB" id="A0AAV1ABI6"/>
<feature type="compositionally biased region" description="Basic and acidic residues" evidence="1">
    <location>
        <begin position="220"/>
        <end position="231"/>
    </location>
</feature>
<feature type="compositionally biased region" description="Polar residues" evidence="1">
    <location>
        <begin position="238"/>
        <end position="249"/>
    </location>
</feature>
<organism evidence="4 5">
    <name type="scientific">Vicia faba</name>
    <name type="common">Broad bean</name>
    <name type="synonym">Faba vulgaris</name>
    <dbReference type="NCBI Taxonomy" id="3906"/>
    <lineage>
        <taxon>Eukaryota</taxon>
        <taxon>Viridiplantae</taxon>
        <taxon>Streptophyta</taxon>
        <taxon>Embryophyta</taxon>
        <taxon>Tracheophyta</taxon>
        <taxon>Spermatophyta</taxon>
        <taxon>Magnoliopsida</taxon>
        <taxon>eudicotyledons</taxon>
        <taxon>Gunneridae</taxon>
        <taxon>Pentapetalae</taxon>
        <taxon>rosids</taxon>
        <taxon>fabids</taxon>
        <taxon>Fabales</taxon>
        <taxon>Fabaceae</taxon>
        <taxon>Papilionoideae</taxon>
        <taxon>50 kb inversion clade</taxon>
        <taxon>NPAAA clade</taxon>
        <taxon>Hologalegina</taxon>
        <taxon>IRL clade</taxon>
        <taxon>Fabeae</taxon>
        <taxon>Vicia</taxon>
    </lineage>
</organism>
<proteinExistence type="predicted"/>
<evidence type="ECO:0000313" key="4">
    <source>
        <dbReference type="EMBL" id="CAI8607266.1"/>
    </source>
</evidence>
<evidence type="ECO:0000259" key="3">
    <source>
        <dbReference type="Pfam" id="PF14392"/>
    </source>
</evidence>
<dbReference type="PANTHER" id="PTHR31286:SF167">
    <property type="entry name" value="OS09G0268800 PROTEIN"/>
    <property type="match status" value="1"/>
</dbReference>
<feature type="region of interest" description="Disordered" evidence="1">
    <location>
        <begin position="219"/>
        <end position="254"/>
    </location>
</feature>
<evidence type="ECO:0000313" key="5">
    <source>
        <dbReference type="Proteomes" id="UP001157006"/>
    </source>
</evidence>
<feature type="region of interest" description="Disordered" evidence="1">
    <location>
        <begin position="276"/>
        <end position="325"/>
    </location>
</feature>
<name>A0AAV1ABI6_VICFA</name>